<keyword evidence="4" id="KW-1185">Reference proteome</keyword>
<dbReference type="PANTHER" id="PTHR43808">
    <property type="entry name" value="ACETYLORNITHINE DEACETYLASE"/>
    <property type="match status" value="1"/>
</dbReference>
<dbReference type="SUPFAM" id="SSF53187">
    <property type="entry name" value="Zn-dependent exopeptidases"/>
    <property type="match status" value="1"/>
</dbReference>
<comment type="caution">
    <text evidence="3">The sequence shown here is derived from an EMBL/GenBank/DDBJ whole genome shotgun (WGS) entry which is preliminary data.</text>
</comment>
<evidence type="ECO:0000313" key="4">
    <source>
        <dbReference type="Proteomes" id="UP000310158"/>
    </source>
</evidence>
<name>A0A4S4LSF8_9AGAM</name>
<feature type="region of interest" description="Disordered" evidence="2">
    <location>
        <begin position="1"/>
        <end position="25"/>
    </location>
</feature>
<sequence>MYIHHAIFDPKSHQQRHGRGRDDPRRVPCAALKKKTIQIKFYAQTVGELETTRFMVDQMPSIDLDSAVHHPFDNGAHQNAVGRRKGTSLFTSKSLLFVGHVDTNNFVSERWKAIPWEGKFDVDFIYDIGVSNMKPGCAAYFSAMKKLRDAGGTPKGDVVLTYVVGELQDGVGSVAAIEQGQMSADYFINWGRSDIRAITVHAESLAFEIELTGITRHMSARKEAIEAIRAASSLIPHLTALTLSNARSLTHEKVNRYHIGVVHGALCNELAEWRPLPVLDYCRLRGSARYAPGQTQAGILTDLRQAIEDMIRGKFPGLQYEIKAVDEPTIPSRACQVAQ</sequence>
<dbReference type="GO" id="GO:0016787">
    <property type="term" value="F:hydrolase activity"/>
    <property type="evidence" value="ECO:0007669"/>
    <property type="project" value="InterPro"/>
</dbReference>
<evidence type="ECO:0000256" key="1">
    <source>
        <dbReference type="ARBA" id="ARBA00006247"/>
    </source>
</evidence>
<dbReference type="EMBL" id="SGPL01000230">
    <property type="protein sequence ID" value="THH15085.1"/>
    <property type="molecule type" value="Genomic_DNA"/>
</dbReference>
<feature type="compositionally biased region" description="Basic and acidic residues" evidence="2">
    <location>
        <begin position="1"/>
        <end position="12"/>
    </location>
</feature>
<protein>
    <recommendedName>
        <fullName evidence="5">Peptidase M20 dimerisation domain-containing protein</fullName>
    </recommendedName>
</protein>
<comment type="similarity">
    <text evidence="1">Belongs to the peptidase M20A family.</text>
</comment>
<organism evidence="3 4">
    <name type="scientific">Bondarzewia mesenterica</name>
    <dbReference type="NCBI Taxonomy" id="1095465"/>
    <lineage>
        <taxon>Eukaryota</taxon>
        <taxon>Fungi</taxon>
        <taxon>Dikarya</taxon>
        <taxon>Basidiomycota</taxon>
        <taxon>Agaricomycotina</taxon>
        <taxon>Agaricomycetes</taxon>
        <taxon>Russulales</taxon>
        <taxon>Bondarzewiaceae</taxon>
        <taxon>Bondarzewia</taxon>
    </lineage>
</organism>
<reference evidence="3 4" key="1">
    <citation type="submission" date="2019-02" db="EMBL/GenBank/DDBJ databases">
        <title>Genome sequencing of the rare red list fungi Bondarzewia mesenterica.</title>
        <authorList>
            <person name="Buettner E."/>
            <person name="Kellner H."/>
        </authorList>
    </citation>
    <scope>NUCLEOTIDE SEQUENCE [LARGE SCALE GENOMIC DNA]</scope>
    <source>
        <strain evidence="3 4">DSM 108281</strain>
    </source>
</reference>
<dbReference type="Proteomes" id="UP000310158">
    <property type="component" value="Unassembled WGS sequence"/>
</dbReference>
<gene>
    <name evidence="3" type="ORF">EW146_g5327</name>
</gene>
<dbReference type="Gene3D" id="3.40.630.10">
    <property type="entry name" value="Zn peptidases"/>
    <property type="match status" value="1"/>
</dbReference>
<evidence type="ECO:0008006" key="5">
    <source>
        <dbReference type="Google" id="ProtNLM"/>
    </source>
</evidence>
<evidence type="ECO:0000313" key="3">
    <source>
        <dbReference type="EMBL" id="THH15085.1"/>
    </source>
</evidence>
<dbReference type="AlphaFoldDB" id="A0A4S4LSF8"/>
<dbReference type="Gene3D" id="3.30.70.360">
    <property type="match status" value="1"/>
</dbReference>
<dbReference type="Pfam" id="PF01546">
    <property type="entry name" value="Peptidase_M20"/>
    <property type="match status" value="1"/>
</dbReference>
<evidence type="ECO:0000256" key="2">
    <source>
        <dbReference type="SAM" id="MobiDB-lite"/>
    </source>
</evidence>
<dbReference type="InterPro" id="IPR002933">
    <property type="entry name" value="Peptidase_M20"/>
</dbReference>
<proteinExistence type="inferred from homology"/>
<dbReference type="InterPro" id="IPR050072">
    <property type="entry name" value="Peptidase_M20A"/>
</dbReference>
<accession>A0A4S4LSF8</accession>
<dbReference type="OrthoDB" id="10059875at2759"/>